<dbReference type="AlphaFoldDB" id="A0A2P5HFL0"/>
<gene>
    <name evidence="3" type="ORF">DHEL01_v212588</name>
</gene>
<dbReference type="OrthoDB" id="5240993at2759"/>
<dbReference type="STRING" id="158607.A0A2P5HFL0"/>
<evidence type="ECO:0000313" key="4">
    <source>
        <dbReference type="Proteomes" id="UP000094444"/>
    </source>
</evidence>
<sequence length="319" mass="38008">MGRGAKRTDQPQSRAPRVKNTRRATTRLELPSWFYRVRRLRWETSFLDAKDPRDFDEDLSELEEQSQQERDVEHLEKGVKECQCDGDDSECHLGYYNLRKEREQRKREKLQERKKKEELLEFEKSKEDEVRAAYKRLRKAEKKHNTTPLKPLLYQQFDLFCCDHVNYLYDSDYFTPRYVQFWKPDEPDYDVDGPDVKKLKHAHKPGFVSGCVRLDKRVLDFFGPFRPRTQASWKPVKVKSLDRRYQLSFQFISNNYLRLRVPRKMVFDESRGAPPTTAPAFFDFAGIWLDPAKERAELERAEREKSLTEKEAAPGCVPQ</sequence>
<proteinExistence type="predicted"/>
<dbReference type="InParanoid" id="A0A2P5HFL0"/>
<feature type="compositionally biased region" description="Basic and acidic residues" evidence="2">
    <location>
        <begin position="299"/>
        <end position="312"/>
    </location>
</feature>
<evidence type="ECO:0000256" key="1">
    <source>
        <dbReference type="SAM" id="Coils"/>
    </source>
</evidence>
<keyword evidence="1" id="KW-0175">Coiled coil</keyword>
<evidence type="ECO:0000256" key="2">
    <source>
        <dbReference type="SAM" id="MobiDB-lite"/>
    </source>
</evidence>
<accession>A0A2P5HFL0</accession>
<feature type="region of interest" description="Disordered" evidence="2">
    <location>
        <begin position="1"/>
        <end position="23"/>
    </location>
</feature>
<reference evidence="3" key="1">
    <citation type="submission" date="2017-09" db="EMBL/GenBank/DDBJ databases">
        <title>Polyketide synthases of a Diaporthe helianthi virulent isolate.</title>
        <authorList>
            <person name="Baroncelli R."/>
        </authorList>
    </citation>
    <scope>NUCLEOTIDE SEQUENCE [LARGE SCALE GENOMIC DNA]</scope>
    <source>
        <strain evidence="3">7/96</strain>
    </source>
</reference>
<dbReference type="Proteomes" id="UP000094444">
    <property type="component" value="Unassembled WGS sequence"/>
</dbReference>
<protein>
    <submittedName>
        <fullName evidence="3">Uncharacterized protein</fullName>
    </submittedName>
</protein>
<comment type="caution">
    <text evidence="3">The sequence shown here is derived from an EMBL/GenBank/DDBJ whole genome shotgun (WGS) entry which is preliminary data.</text>
</comment>
<dbReference type="EMBL" id="MAVT02002777">
    <property type="protein sequence ID" value="POS69019.1"/>
    <property type="molecule type" value="Genomic_DNA"/>
</dbReference>
<keyword evidence="4" id="KW-1185">Reference proteome</keyword>
<organism evidence="3 4">
    <name type="scientific">Diaporthe helianthi</name>
    <dbReference type="NCBI Taxonomy" id="158607"/>
    <lineage>
        <taxon>Eukaryota</taxon>
        <taxon>Fungi</taxon>
        <taxon>Dikarya</taxon>
        <taxon>Ascomycota</taxon>
        <taxon>Pezizomycotina</taxon>
        <taxon>Sordariomycetes</taxon>
        <taxon>Sordariomycetidae</taxon>
        <taxon>Diaporthales</taxon>
        <taxon>Diaporthaceae</taxon>
        <taxon>Diaporthe</taxon>
    </lineage>
</organism>
<feature type="region of interest" description="Disordered" evidence="2">
    <location>
        <begin position="299"/>
        <end position="319"/>
    </location>
</feature>
<name>A0A2P5HFL0_DIAHE</name>
<evidence type="ECO:0000313" key="3">
    <source>
        <dbReference type="EMBL" id="POS69019.1"/>
    </source>
</evidence>
<feature type="coiled-coil region" evidence="1">
    <location>
        <begin position="98"/>
        <end position="143"/>
    </location>
</feature>